<dbReference type="GO" id="GO:1990023">
    <property type="term" value="C:mitotic spindle midzone"/>
    <property type="evidence" value="ECO:0007669"/>
    <property type="project" value="TreeGrafter"/>
</dbReference>
<feature type="compositionally biased region" description="Polar residues" evidence="2">
    <location>
        <begin position="578"/>
        <end position="607"/>
    </location>
</feature>
<feature type="compositionally biased region" description="Basic and acidic residues" evidence="2">
    <location>
        <begin position="511"/>
        <end position="526"/>
    </location>
</feature>
<dbReference type="PANTHER" id="PTHR19321">
    <property type="entry name" value="PROTEIN REGULATOR OF CYTOKINESIS 1 PRC1-RELATED"/>
    <property type="match status" value="1"/>
</dbReference>
<evidence type="ECO:0008006" key="5">
    <source>
        <dbReference type="Google" id="ProtNLM"/>
    </source>
</evidence>
<proteinExistence type="predicted"/>
<dbReference type="GO" id="GO:0051256">
    <property type="term" value="P:mitotic spindle midzone assembly"/>
    <property type="evidence" value="ECO:0007669"/>
    <property type="project" value="TreeGrafter"/>
</dbReference>
<sequence length="629" mass="73915">MDDIFTFDVARLRDDTLNKINAHGKKCSIEMEKLWLKMFGENKETVTERYQTVQKHITKMFSDMVEEETENFDKYRETLENLIDESQTLRRELNMDIQLPPEIDIEGNNLRLQIRTVENCLKKYAAIKSDRLAALEQYKREENKLCTKLGETPMYSSFNATPSEEKLKEIKQRIAALNSEKIKRQKTYSTFINEIKDVLKDLEISRVPNSNFENALQMAEDYVLSKENLDELHDWKLSLLDQMEAEIKLINELKDKTTILWNRLDLTSEEREQILMADTKSCGKTVRNLWTKELERCEKLKKANIKNVIVRCREVIKDLWDSCHMDQDERQLFTDYYSEDYNEELLESHEKEEERLRKFYDETSEIYQLAEKWFQLWDKMLSLESNSTNAKRLNNRGGQLLKEEKERKKIQKELPQVENKLSKLVEKFEENHLKPFLYDGRPLMDIISLHWDERRNEKEREKECRKMQNLSKVTTPLKSTTNPRVTPISSNRKRGRPLTPVDNFIPKKTTAKRELVLSSKTKEPTRRRSRSQEPMTRYGSQRNLRSNSANSSVISYAGFQNYIENKSKLGVQGMPLRSSLSPTRSGLGNNGPKSNSILFKTPTSAVKSASKRTRLNPPSSSKIFRPMIN</sequence>
<dbReference type="EMBL" id="JBBCAQ010000004">
    <property type="protein sequence ID" value="KAK7604195.1"/>
    <property type="molecule type" value="Genomic_DNA"/>
</dbReference>
<protein>
    <recommendedName>
        <fullName evidence="5">Protein regulator of cytokinesis 1</fullName>
    </recommendedName>
</protein>
<dbReference type="PANTHER" id="PTHR19321:SF41">
    <property type="entry name" value="FASCETTO-RELATED"/>
    <property type="match status" value="1"/>
</dbReference>
<feature type="coiled-coil region" evidence="1">
    <location>
        <begin position="65"/>
        <end position="96"/>
    </location>
</feature>
<keyword evidence="4" id="KW-1185">Reference proteome</keyword>
<feature type="compositionally biased region" description="Polar residues" evidence="2">
    <location>
        <begin position="532"/>
        <end position="549"/>
    </location>
</feature>
<name>A0AAN9TWM3_9HEMI</name>
<dbReference type="GO" id="GO:0008017">
    <property type="term" value="F:microtubule binding"/>
    <property type="evidence" value="ECO:0007669"/>
    <property type="project" value="InterPro"/>
</dbReference>
<feature type="region of interest" description="Disordered" evidence="2">
    <location>
        <begin position="574"/>
        <end position="629"/>
    </location>
</feature>
<accession>A0AAN9TWM3</accession>
<dbReference type="Proteomes" id="UP001367676">
    <property type="component" value="Unassembled WGS sequence"/>
</dbReference>
<feature type="compositionally biased region" description="Polar residues" evidence="2">
    <location>
        <begin position="476"/>
        <end position="490"/>
    </location>
</feature>
<dbReference type="AlphaFoldDB" id="A0AAN9TWM3"/>
<dbReference type="Gene3D" id="1.20.58.1520">
    <property type="match status" value="1"/>
</dbReference>
<comment type="caution">
    <text evidence="3">The sequence shown here is derived from an EMBL/GenBank/DDBJ whole genome shotgun (WGS) entry which is preliminary data.</text>
</comment>
<dbReference type="Pfam" id="PF03999">
    <property type="entry name" value="MAP65_ASE1"/>
    <property type="match status" value="1"/>
</dbReference>
<evidence type="ECO:0000256" key="2">
    <source>
        <dbReference type="SAM" id="MobiDB-lite"/>
    </source>
</evidence>
<keyword evidence="1" id="KW-0175">Coiled coil</keyword>
<gene>
    <name evidence="3" type="ORF">V9T40_004468</name>
</gene>
<feature type="region of interest" description="Disordered" evidence="2">
    <location>
        <begin position="476"/>
        <end position="549"/>
    </location>
</feature>
<dbReference type="InterPro" id="IPR007145">
    <property type="entry name" value="MAP65_Ase1_PRC1"/>
</dbReference>
<dbReference type="GO" id="GO:0005737">
    <property type="term" value="C:cytoplasm"/>
    <property type="evidence" value="ECO:0007669"/>
    <property type="project" value="TreeGrafter"/>
</dbReference>
<organism evidence="3 4">
    <name type="scientific">Parthenolecanium corni</name>
    <dbReference type="NCBI Taxonomy" id="536013"/>
    <lineage>
        <taxon>Eukaryota</taxon>
        <taxon>Metazoa</taxon>
        <taxon>Ecdysozoa</taxon>
        <taxon>Arthropoda</taxon>
        <taxon>Hexapoda</taxon>
        <taxon>Insecta</taxon>
        <taxon>Pterygota</taxon>
        <taxon>Neoptera</taxon>
        <taxon>Paraneoptera</taxon>
        <taxon>Hemiptera</taxon>
        <taxon>Sternorrhyncha</taxon>
        <taxon>Coccoidea</taxon>
        <taxon>Coccidae</taxon>
        <taxon>Parthenolecanium</taxon>
    </lineage>
</organism>
<evidence type="ECO:0000256" key="1">
    <source>
        <dbReference type="SAM" id="Coils"/>
    </source>
</evidence>
<evidence type="ECO:0000313" key="3">
    <source>
        <dbReference type="EMBL" id="KAK7604195.1"/>
    </source>
</evidence>
<feature type="coiled-coil region" evidence="1">
    <location>
        <begin position="400"/>
        <end position="427"/>
    </location>
</feature>
<reference evidence="3 4" key="1">
    <citation type="submission" date="2024-03" db="EMBL/GenBank/DDBJ databases">
        <title>Adaptation during the transition from Ophiocordyceps entomopathogen to insect associate is accompanied by gene loss and intensified selection.</title>
        <authorList>
            <person name="Ward C.M."/>
            <person name="Onetto C.A."/>
            <person name="Borneman A.R."/>
        </authorList>
    </citation>
    <scope>NUCLEOTIDE SEQUENCE [LARGE SCALE GENOMIC DNA]</scope>
    <source>
        <strain evidence="3">AWRI1</strain>
        <tissue evidence="3">Single Adult Female</tissue>
    </source>
</reference>
<evidence type="ECO:0000313" key="4">
    <source>
        <dbReference type="Proteomes" id="UP001367676"/>
    </source>
</evidence>